<organism evidence="2 3">
    <name type="scientific">Scytonema hofmannii FACHB-248</name>
    <dbReference type="NCBI Taxonomy" id="1842502"/>
    <lineage>
        <taxon>Bacteria</taxon>
        <taxon>Bacillati</taxon>
        <taxon>Cyanobacteriota</taxon>
        <taxon>Cyanophyceae</taxon>
        <taxon>Nostocales</taxon>
        <taxon>Scytonemataceae</taxon>
        <taxon>Scytonema</taxon>
    </lineage>
</organism>
<dbReference type="EMBL" id="JACJTA010000038">
    <property type="protein sequence ID" value="MBD2606351.1"/>
    <property type="molecule type" value="Genomic_DNA"/>
</dbReference>
<dbReference type="InterPro" id="IPR041049">
    <property type="entry name" value="DUF5615"/>
</dbReference>
<gene>
    <name evidence="2" type="ORF">H6G81_17895</name>
</gene>
<reference evidence="2 3" key="1">
    <citation type="journal article" date="2020" name="ISME J.">
        <title>Comparative genomics reveals insights into cyanobacterial evolution and habitat adaptation.</title>
        <authorList>
            <person name="Chen M.Y."/>
            <person name="Teng W.K."/>
            <person name="Zhao L."/>
            <person name="Hu C.X."/>
            <person name="Zhou Y.K."/>
            <person name="Han B.P."/>
            <person name="Song L.R."/>
            <person name="Shu W.S."/>
        </authorList>
    </citation>
    <scope>NUCLEOTIDE SEQUENCE [LARGE SCALE GENOMIC DNA]</scope>
    <source>
        <strain evidence="2 3">FACHB-248</strain>
    </source>
</reference>
<keyword evidence="3" id="KW-1185">Reference proteome</keyword>
<accession>A0ABR8GTU7</accession>
<proteinExistence type="predicted"/>
<evidence type="ECO:0000313" key="3">
    <source>
        <dbReference type="Proteomes" id="UP000660380"/>
    </source>
</evidence>
<sequence>MKILLDMNLSPDWVPVLESAGFEAVHWSTIGNPSATDKVIMAWALTNDYIVFTHDLDFGTLLAMTQADAPSVIQVRSQDILPAKLGNLVINALRQFQQELEMGALVTVDEAKAKVRILPIQRNS</sequence>
<feature type="domain" description="DUF5615" evidence="1">
    <location>
        <begin position="1"/>
        <end position="110"/>
    </location>
</feature>
<evidence type="ECO:0000313" key="2">
    <source>
        <dbReference type="EMBL" id="MBD2606351.1"/>
    </source>
</evidence>
<dbReference type="Pfam" id="PF18480">
    <property type="entry name" value="DUF5615"/>
    <property type="match status" value="1"/>
</dbReference>
<name>A0ABR8GTU7_9CYAN</name>
<protein>
    <submittedName>
        <fullName evidence="2">DUF5615 family PIN-like protein</fullName>
    </submittedName>
</protein>
<dbReference type="RefSeq" id="WP_029630729.1">
    <property type="nucleotide sequence ID" value="NZ_JACJTA010000038.1"/>
</dbReference>
<comment type="caution">
    <text evidence="2">The sequence shown here is derived from an EMBL/GenBank/DDBJ whole genome shotgun (WGS) entry which is preliminary data.</text>
</comment>
<dbReference type="Proteomes" id="UP000660380">
    <property type="component" value="Unassembled WGS sequence"/>
</dbReference>
<evidence type="ECO:0000259" key="1">
    <source>
        <dbReference type="Pfam" id="PF18480"/>
    </source>
</evidence>